<dbReference type="Gene3D" id="3.40.50.2300">
    <property type="match status" value="1"/>
</dbReference>
<evidence type="ECO:0000256" key="7">
    <source>
        <dbReference type="ARBA" id="ARBA00023163"/>
    </source>
</evidence>
<feature type="domain" description="Response regulatory" evidence="10">
    <location>
        <begin position="28"/>
        <end position="142"/>
    </location>
</feature>
<dbReference type="CDD" id="cd00383">
    <property type="entry name" value="trans_reg_C"/>
    <property type="match status" value="1"/>
</dbReference>
<dbReference type="InterPro" id="IPR001867">
    <property type="entry name" value="OmpR/PhoB-type_DNA-bd"/>
</dbReference>
<dbReference type="GO" id="GO:0005829">
    <property type="term" value="C:cytosol"/>
    <property type="evidence" value="ECO:0007669"/>
    <property type="project" value="TreeGrafter"/>
</dbReference>
<dbReference type="Pfam" id="PF00486">
    <property type="entry name" value="Trans_reg_C"/>
    <property type="match status" value="1"/>
</dbReference>
<evidence type="ECO:0000256" key="8">
    <source>
        <dbReference type="PROSITE-ProRule" id="PRU00169"/>
    </source>
</evidence>
<dbReference type="SUPFAM" id="SSF46894">
    <property type="entry name" value="C-terminal effector domain of the bipartite response regulators"/>
    <property type="match status" value="1"/>
</dbReference>
<proteinExistence type="predicted"/>
<dbReference type="eggNOG" id="COG0745">
    <property type="taxonomic scope" value="Bacteria"/>
</dbReference>
<evidence type="ECO:0000256" key="9">
    <source>
        <dbReference type="PROSITE-ProRule" id="PRU01091"/>
    </source>
</evidence>
<dbReference type="Gene3D" id="1.10.10.10">
    <property type="entry name" value="Winged helix-like DNA-binding domain superfamily/Winged helix DNA-binding domain"/>
    <property type="match status" value="1"/>
</dbReference>
<evidence type="ECO:0000256" key="3">
    <source>
        <dbReference type="ARBA" id="ARBA00022553"/>
    </source>
</evidence>
<dbReference type="Gene3D" id="6.10.250.690">
    <property type="match status" value="1"/>
</dbReference>
<evidence type="ECO:0000256" key="4">
    <source>
        <dbReference type="ARBA" id="ARBA00023012"/>
    </source>
</evidence>
<dbReference type="PANTHER" id="PTHR48111:SF35">
    <property type="entry name" value="TRANSCRIPTIONAL REGULATORY PROTEIN QSEB"/>
    <property type="match status" value="1"/>
</dbReference>
<name>Q472H6_CUPPJ</name>
<evidence type="ECO:0000259" key="11">
    <source>
        <dbReference type="PROSITE" id="PS51755"/>
    </source>
</evidence>
<keyword evidence="6 9" id="KW-0238">DNA-binding</keyword>
<protein>
    <submittedName>
        <fullName evidence="12">Two component transcriptional regulator, winged helix family</fullName>
    </submittedName>
</protein>
<gene>
    <name evidence="12" type="ordered locus">Reut_A1337</name>
</gene>
<dbReference type="SMART" id="SM00862">
    <property type="entry name" value="Trans_reg_C"/>
    <property type="match status" value="1"/>
</dbReference>
<dbReference type="CDD" id="cd17624">
    <property type="entry name" value="REC_OmpR_PmrA-like"/>
    <property type="match status" value="1"/>
</dbReference>
<dbReference type="GO" id="GO:0000156">
    <property type="term" value="F:phosphorelay response regulator activity"/>
    <property type="evidence" value="ECO:0007669"/>
    <property type="project" value="TreeGrafter"/>
</dbReference>
<dbReference type="GO" id="GO:0000976">
    <property type="term" value="F:transcription cis-regulatory region binding"/>
    <property type="evidence" value="ECO:0007669"/>
    <property type="project" value="TreeGrafter"/>
</dbReference>
<dbReference type="GO" id="GO:0006355">
    <property type="term" value="P:regulation of DNA-templated transcription"/>
    <property type="evidence" value="ECO:0007669"/>
    <property type="project" value="InterPro"/>
</dbReference>
<sequence>MSTARLARLHCRGLAYIFKSIKAGLEMRILIVEDDPMLGDGLLHGLQLVGYVVDWFTTGAEGDHALGMVHYDAAVLDLGLPGDDGMTWLRRWRERGCQIPVLVLTARDAIESRISGLDSGADDYLVKPISLDELAARLRAMTRRAAGNSAPVWRHGALEFHPAAKQALWHGKPVDLTSREAMLLELLLAHPNRLLTRDFLRDKLYDWQGGLESNTLEVHIHHLRRKIHPKIVRTFRGAGYTLGAAEDCA</sequence>
<evidence type="ECO:0000259" key="10">
    <source>
        <dbReference type="PROSITE" id="PS50110"/>
    </source>
</evidence>
<evidence type="ECO:0000256" key="1">
    <source>
        <dbReference type="ARBA" id="ARBA00004496"/>
    </source>
</evidence>
<dbReference type="SUPFAM" id="SSF52172">
    <property type="entry name" value="CheY-like"/>
    <property type="match status" value="1"/>
</dbReference>
<dbReference type="EMBL" id="CP000090">
    <property type="protein sequence ID" value="AAZ60707.1"/>
    <property type="molecule type" value="Genomic_DNA"/>
</dbReference>
<dbReference type="InterPro" id="IPR011006">
    <property type="entry name" value="CheY-like_superfamily"/>
</dbReference>
<evidence type="ECO:0000313" key="12">
    <source>
        <dbReference type="EMBL" id="AAZ60707.1"/>
    </source>
</evidence>
<evidence type="ECO:0000256" key="5">
    <source>
        <dbReference type="ARBA" id="ARBA00023015"/>
    </source>
</evidence>
<evidence type="ECO:0000256" key="2">
    <source>
        <dbReference type="ARBA" id="ARBA00022490"/>
    </source>
</evidence>
<keyword evidence="2" id="KW-0963">Cytoplasm</keyword>
<dbReference type="Pfam" id="PF00072">
    <property type="entry name" value="Response_reg"/>
    <property type="match status" value="1"/>
</dbReference>
<dbReference type="PROSITE" id="PS50110">
    <property type="entry name" value="RESPONSE_REGULATORY"/>
    <property type="match status" value="1"/>
</dbReference>
<dbReference type="PROSITE" id="PS51755">
    <property type="entry name" value="OMPR_PHOB"/>
    <property type="match status" value="1"/>
</dbReference>
<dbReference type="STRING" id="264198.Reut_A1337"/>
<keyword evidence="5" id="KW-0805">Transcription regulation</keyword>
<organism evidence="12">
    <name type="scientific">Cupriavidus pinatubonensis (strain JMP 134 / LMG 1197)</name>
    <name type="common">Cupriavidus necator (strain JMP 134)</name>
    <dbReference type="NCBI Taxonomy" id="264198"/>
    <lineage>
        <taxon>Bacteria</taxon>
        <taxon>Pseudomonadati</taxon>
        <taxon>Pseudomonadota</taxon>
        <taxon>Betaproteobacteria</taxon>
        <taxon>Burkholderiales</taxon>
        <taxon>Burkholderiaceae</taxon>
        <taxon>Cupriavidus</taxon>
    </lineage>
</organism>
<dbReference type="SMART" id="SM00448">
    <property type="entry name" value="REC"/>
    <property type="match status" value="1"/>
</dbReference>
<reference evidence="12" key="1">
    <citation type="submission" date="2005-08" db="EMBL/GenBank/DDBJ databases">
        <title>Complete sequence of Chromosome1 of Ralstonia eutropha JMP134.</title>
        <authorList>
            <person name="Copeland A."/>
            <person name="Lucas S."/>
            <person name="Lapidus A."/>
            <person name="Barry K."/>
            <person name="Detter J.C."/>
            <person name="Glavina T."/>
            <person name="Hammon N."/>
            <person name="Israni S."/>
            <person name="Pitluck S."/>
            <person name="Goltsman E."/>
            <person name="Martinez M."/>
            <person name="Schmutz J."/>
            <person name="Larimer F."/>
            <person name="Land M."/>
            <person name="Lykidis A."/>
            <person name="Richardson P."/>
        </authorList>
    </citation>
    <scope>NUCLEOTIDE SEQUENCE</scope>
    <source>
        <strain evidence="12">JMP134</strain>
    </source>
</reference>
<dbReference type="AlphaFoldDB" id="Q472H6"/>
<dbReference type="HOGENOM" id="CLU_000445_30_1_4"/>
<feature type="domain" description="OmpR/PhoB-type" evidence="11">
    <location>
        <begin position="150"/>
        <end position="244"/>
    </location>
</feature>
<evidence type="ECO:0000256" key="6">
    <source>
        <dbReference type="ARBA" id="ARBA00023125"/>
    </source>
</evidence>
<feature type="modified residue" description="4-aspartylphosphate" evidence="8">
    <location>
        <position position="77"/>
    </location>
</feature>
<accession>Q472H6</accession>
<keyword evidence="7" id="KW-0804">Transcription</keyword>
<keyword evidence="4" id="KW-0902">Two-component regulatory system</keyword>
<dbReference type="KEGG" id="reu:Reut_A1337"/>
<comment type="subcellular location">
    <subcellularLocation>
        <location evidence="1">Cytoplasm</location>
    </subcellularLocation>
</comment>
<dbReference type="InterPro" id="IPR016032">
    <property type="entry name" value="Sig_transdc_resp-reg_C-effctor"/>
</dbReference>
<feature type="DNA-binding region" description="OmpR/PhoB-type" evidence="9">
    <location>
        <begin position="150"/>
        <end position="244"/>
    </location>
</feature>
<dbReference type="FunFam" id="3.40.50.2300:FF:000002">
    <property type="entry name" value="DNA-binding response regulator PhoP"/>
    <property type="match status" value="1"/>
</dbReference>
<dbReference type="InterPro" id="IPR039420">
    <property type="entry name" value="WalR-like"/>
</dbReference>
<dbReference type="InterPro" id="IPR001789">
    <property type="entry name" value="Sig_transdc_resp-reg_receiver"/>
</dbReference>
<dbReference type="PANTHER" id="PTHR48111">
    <property type="entry name" value="REGULATOR OF RPOS"/>
    <property type="match status" value="1"/>
</dbReference>
<dbReference type="InterPro" id="IPR036388">
    <property type="entry name" value="WH-like_DNA-bd_sf"/>
</dbReference>
<keyword evidence="3 8" id="KW-0597">Phosphoprotein</keyword>
<dbReference type="GO" id="GO:0032993">
    <property type="term" value="C:protein-DNA complex"/>
    <property type="evidence" value="ECO:0007669"/>
    <property type="project" value="TreeGrafter"/>
</dbReference>